<dbReference type="EMBL" id="QRUO01000013">
    <property type="protein sequence ID" value="RGR69455.1"/>
    <property type="molecule type" value="Genomic_DNA"/>
</dbReference>
<evidence type="ECO:0000313" key="2">
    <source>
        <dbReference type="Proteomes" id="UP000284205"/>
    </source>
</evidence>
<accession>A0A412FMQ3</accession>
<name>A0A412FMQ3_9BACE</name>
<organism evidence="1 2">
    <name type="scientific">Bacteroides caccae</name>
    <dbReference type="NCBI Taxonomy" id="47678"/>
    <lineage>
        <taxon>Bacteria</taxon>
        <taxon>Pseudomonadati</taxon>
        <taxon>Bacteroidota</taxon>
        <taxon>Bacteroidia</taxon>
        <taxon>Bacteroidales</taxon>
        <taxon>Bacteroidaceae</taxon>
        <taxon>Bacteroides</taxon>
    </lineage>
</organism>
<evidence type="ECO:0000313" key="1">
    <source>
        <dbReference type="EMBL" id="RGR69455.1"/>
    </source>
</evidence>
<gene>
    <name evidence="1" type="ORF">DWY26_14215</name>
</gene>
<sequence length="82" mass="8987">MKTNPHIYPASVLPEGNAGFFVPDSRKEITMSNPQSPLPQAKVTPCSCRLCKVGPQAVLRKIILAALRYFPQKPCTAGTRTF</sequence>
<dbReference type="AlphaFoldDB" id="A0A412FMQ3"/>
<proteinExistence type="predicted"/>
<reference evidence="1 2" key="1">
    <citation type="submission" date="2018-08" db="EMBL/GenBank/DDBJ databases">
        <title>A genome reference for cultivated species of the human gut microbiota.</title>
        <authorList>
            <person name="Zou Y."/>
            <person name="Xue W."/>
            <person name="Luo G."/>
        </authorList>
    </citation>
    <scope>NUCLEOTIDE SEQUENCE [LARGE SCALE GENOMIC DNA]</scope>
    <source>
        <strain evidence="1 2">AF24-29LB</strain>
    </source>
</reference>
<protein>
    <submittedName>
        <fullName evidence="1">Uncharacterized protein</fullName>
    </submittedName>
</protein>
<dbReference type="Proteomes" id="UP000284205">
    <property type="component" value="Unassembled WGS sequence"/>
</dbReference>
<comment type="caution">
    <text evidence="1">The sequence shown here is derived from an EMBL/GenBank/DDBJ whole genome shotgun (WGS) entry which is preliminary data.</text>
</comment>